<evidence type="ECO:0000313" key="2">
    <source>
        <dbReference type="Proteomes" id="UP001199106"/>
    </source>
</evidence>
<evidence type="ECO:0000313" key="1">
    <source>
        <dbReference type="EMBL" id="KAG9192572.1"/>
    </source>
</evidence>
<name>A0AAD4IDH0_9PLEO</name>
<protein>
    <recommendedName>
        <fullName evidence="3">Protein kinase domain-containing protein</fullName>
    </recommendedName>
</protein>
<gene>
    <name evidence="1" type="ORF">G6011_11306</name>
</gene>
<accession>A0AAD4IDH0</accession>
<sequence>MALPPNVPKSAIDKYVPIKLISENANGLILAVVPKNIVNPTLSSLLALTIPRPKEDLEALLGQFEFLLDIKTRRLVRVIDCEPKGNWYITPFYHGHDLQHLKKNHFQDGFPPFLVFKIFVEVTAAQGTELGPKGICHADLRGSNVIISPTQKEELPIVRIVHLEGIAVWNEQAIVRQVIGLLRYLTNSVSRIPDKYRTNKMGDKLENIIEDKDTNSLIIGDDFYSFIANFDLEGIKSWKDLKSMWVNEATGLMSEFYDKGLLADVKEVIGEQKVTMKELKNVMEDGGMNYIDDRDL</sequence>
<dbReference type="SUPFAM" id="SSF56112">
    <property type="entry name" value="Protein kinase-like (PK-like)"/>
    <property type="match status" value="1"/>
</dbReference>
<dbReference type="AlphaFoldDB" id="A0AAD4IDH0"/>
<evidence type="ECO:0008006" key="3">
    <source>
        <dbReference type="Google" id="ProtNLM"/>
    </source>
</evidence>
<comment type="caution">
    <text evidence="1">The sequence shown here is derived from an EMBL/GenBank/DDBJ whole genome shotgun (WGS) entry which is preliminary data.</text>
</comment>
<keyword evidence="2" id="KW-1185">Reference proteome</keyword>
<dbReference type="InterPro" id="IPR011009">
    <property type="entry name" value="Kinase-like_dom_sf"/>
</dbReference>
<reference evidence="1" key="1">
    <citation type="submission" date="2021-07" db="EMBL/GenBank/DDBJ databases">
        <title>Genome Resource of American Ginseng Black Spot Pathogen Alternaria panax.</title>
        <authorList>
            <person name="Qiu C."/>
            <person name="Wang W."/>
            <person name="Liu Z."/>
        </authorList>
    </citation>
    <scope>NUCLEOTIDE SEQUENCE</scope>
    <source>
        <strain evidence="1">BNCC115425</strain>
    </source>
</reference>
<organism evidence="1 2">
    <name type="scientific">Alternaria panax</name>
    <dbReference type="NCBI Taxonomy" id="48097"/>
    <lineage>
        <taxon>Eukaryota</taxon>
        <taxon>Fungi</taxon>
        <taxon>Dikarya</taxon>
        <taxon>Ascomycota</taxon>
        <taxon>Pezizomycotina</taxon>
        <taxon>Dothideomycetes</taxon>
        <taxon>Pleosporomycetidae</taxon>
        <taxon>Pleosporales</taxon>
        <taxon>Pleosporineae</taxon>
        <taxon>Pleosporaceae</taxon>
        <taxon>Alternaria</taxon>
        <taxon>Alternaria sect. Panax</taxon>
    </lineage>
</organism>
<dbReference type="EMBL" id="JAANER010000003">
    <property type="protein sequence ID" value="KAG9192572.1"/>
    <property type="molecule type" value="Genomic_DNA"/>
</dbReference>
<dbReference type="Gene3D" id="1.10.510.10">
    <property type="entry name" value="Transferase(Phosphotransferase) domain 1"/>
    <property type="match status" value="1"/>
</dbReference>
<proteinExistence type="predicted"/>
<dbReference type="Proteomes" id="UP001199106">
    <property type="component" value="Unassembled WGS sequence"/>
</dbReference>